<dbReference type="Proteomes" id="UP000239480">
    <property type="component" value="Unassembled WGS sequence"/>
</dbReference>
<accession>A0A2T0RXP4</accession>
<dbReference type="PRINTS" id="PR00313">
    <property type="entry name" value="CABNDNGRPT"/>
</dbReference>
<evidence type="ECO:0000313" key="4">
    <source>
        <dbReference type="Proteomes" id="UP000239480"/>
    </source>
</evidence>
<organism evidence="3 4">
    <name type="scientific">Aliiruegeria haliotis</name>
    <dbReference type="NCBI Taxonomy" id="1280846"/>
    <lineage>
        <taxon>Bacteria</taxon>
        <taxon>Pseudomonadati</taxon>
        <taxon>Pseudomonadota</taxon>
        <taxon>Alphaproteobacteria</taxon>
        <taxon>Rhodobacterales</taxon>
        <taxon>Roseobacteraceae</taxon>
        <taxon>Aliiruegeria</taxon>
    </lineage>
</organism>
<protein>
    <submittedName>
        <fullName evidence="3">Hemolysin type calcium-binding protein</fullName>
    </submittedName>
</protein>
<dbReference type="InterPro" id="IPR001343">
    <property type="entry name" value="Hemolysn_Ca-bd"/>
</dbReference>
<keyword evidence="4" id="KW-1185">Reference proteome</keyword>
<comment type="caution">
    <text evidence="3">The sequence shown here is derived from an EMBL/GenBank/DDBJ whole genome shotgun (WGS) entry which is preliminary data.</text>
</comment>
<sequence length="369" mass="40041">MPRTKVKLVGAAIWTKTLEDAKDILNQAVAYSFGRDVQKLMKSFDIDTYAPKYFDLLGIIHISPPTHGYEPYGPSNLMAVGDGEAFRKDMHERLGVAEKDVNAAYEVTFNGKGKVLHITELRTPYAFSNKIDTSPPPVDYGGHFNFKGGDDFAKDLTKHDDVAFGGRGKDYIDGGSGDDVLFGGRGNDGLYGDFGNDRLVGGGGKDTLFGYQGNDILKGGRGNDYLHGGDGGGPDRADILRGGRGKDVLVGGSGNDRLIGGPGADTFVFQHGEHDGRDVIEDFEDGVDIIHIAGVTNTVNPPGFHIKHSNGNTIAEIYTTRIKIKDAKLNKSDFEFSYLNEYYASDIRKTAGEMYSEYLDLYIENGGLG</sequence>
<evidence type="ECO:0000313" key="3">
    <source>
        <dbReference type="EMBL" id="PRY25959.1"/>
    </source>
</evidence>
<dbReference type="GO" id="GO:0005615">
    <property type="term" value="C:extracellular space"/>
    <property type="evidence" value="ECO:0007669"/>
    <property type="project" value="InterPro"/>
</dbReference>
<dbReference type="Gene3D" id="2.150.10.10">
    <property type="entry name" value="Serralysin-like metalloprotease, C-terminal"/>
    <property type="match status" value="2"/>
</dbReference>
<dbReference type="PANTHER" id="PTHR38340">
    <property type="entry name" value="S-LAYER PROTEIN"/>
    <property type="match status" value="1"/>
</dbReference>
<dbReference type="InterPro" id="IPR050557">
    <property type="entry name" value="RTX_toxin/Mannuronan_C5-epim"/>
</dbReference>
<dbReference type="SUPFAM" id="SSF51120">
    <property type="entry name" value="beta-Roll"/>
    <property type="match status" value="1"/>
</dbReference>
<reference evidence="3 4" key="1">
    <citation type="submission" date="2018-03" db="EMBL/GenBank/DDBJ databases">
        <title>Genomic Encyclopedia of Archaeal and Bacterial Type Strains, Phase II (KMG-II): from individual species to whole genera.</title>
        <authorList>
            <person name="Goeker M."/>
        </authorList>
    </citation>
    <scope>NUCLEOTIDE SEQUENCE [LARGE SCALE GENOMIC DNA]</scope>
    <source>
        <strain evidence="3 4">DSM 29328</strain>
    </source>
</reference>
<gene>
    <name evidence="3" type="ORF">CLV78_10150</name>
</gene>
<dbReference type="PANTHER" id="PTHR38340:SF1">
    <property type="entry name" value="S-LAYER PROTEIN"/>
    <property type="match status" value="1"/>
</dbReference>
<dbReference type="GO" id="GO:0005509">
    <property type="term" value="F:calcium ion binding"/>
    <property type="evidence" value="ECO:0007669"/>
    <property type="project" value="InterPro"/>
</dbReference>
<dbReference type="EMBL" id="PVTD01000001">
    <property type="protein sequence ID" value="PRY25959.1"/>
    <property type="molecule type" value="Genomic_DNA"/>
</dbReference>
<dbReference type="Pfam" id="PF00353">
    <property type="entry name" value="HemolysinCabind"/>
    <property type="match status" value="3"/>
</dbReference>
<dbReference type="InterPro" id="IPR011049">
    <property type="entry name" value="Serralysin-like_metalloprot_C"/>
</dbReference>
<evidence type="ECO:0000256" key="1">
    <source>
        <dbReference type="ARBA" id="ARBA00004613"/>
    </source>
</evidence>
<keyword evidence="2" id="KW-0964">Secreted</keyword>
<dbReference type="AlphaFoldDB" id="A0A2T0RXP4"/>
<name>A0A2T0RXP4_9RHOB</name>
<comment type="subcellular location">
    <subcellularLocation>
        <location evidence="1">Secreted</location>
    </subcellularLocation>
</comment>
<proteinExistence type="predicted"/>
<dbReference type="InterPro" id="IPR018511">
    <property type="entry name" value="Hemolysin-typ_Ca-bd_CS"/>
</dbReference>
<evidence type="ECO:0000256" key="2">
    <source>
        <dbReference type="ARBA" id="ARBA00022525"/>
    </source>
</evidence>
<dbReference type="PROSITE" id="PS00330">
    <property type="entry name" value="HEMOLYSIN_CALCIUM"/>
    <property type="match status" value="4"/>
</dbReference>